<dbReference type="InterPro" id="IPR003018">
    <property type="entry name" value="GAF"/>
</dbReference>
<feature type="domain" description="PAS" evidence="2">
    <location>
        <begin position="200"/>
        <end position="274"/>
    </location>
</feature>
<dbReference type="InterPro" id="IPR001610">
    <property type="entry name" value="PAC"/>
</dbReference>
<evidence type="ECO:0000256" key="1">
    <source>
        <dbReference type="ARBA" id="ARBA00022801"/>
    </source>
</evidence>
<dbReference type="PANTHER" id="PTHR43156:SF2">
    <property type="entry name" value="STAGE II SPORULATION PROTEIN E"/>
    <property type="match status" value="1"/>
</dbReference>
<dbReference type="CDD" id="cd16936">
    <property type="entry name" value="HATPase_RsbW-like"/>
    <property type="match status" value="1"/>
</dbReference>
<dbReference type="Gene3D" id="3.30.450.20">
    <property type="entry name" value="PAS domain"/>
    <property type="match status" value="2"/>
</dbReference>
<keyword evidence="1" id="KW-0378">Hydrolase</keyword>
<dbReference type="Pfam" id="PF08447">
    <property type="entry name" value="PAS_3"/>
    <property type="match status" value="1"/>
</dbReference>
<proteinExistence type="predicted"/>
<accession>A0A6J4HTV5</accession>
<dbReference type="SMART" id="SM00065">
    <property type="entry name" value="GAF"/>
    <property type="match status" value="3"/>
</dbReference>
<reference evidence="4" key="1">
    <citation type="submission" date="2020-02" db="EMBL/GenBank/DDBJ databases">
        <authorList>
            <person name="Meier V. D."/>
        </authorList>
    </citation>
    <scope>NUCLEOTIDE SEQUENCE</scope>
    <source>
        <strain evidence="4">AVDCRST_MAG41</strain>
    </source>
</reference>
<dbReference type="PROSITE" id="PS50112">
    <property type="entry name" value="PAS"/>
    <property type="match status" value="1"/>
</dbReference>
<dbReference type="Gene3D" id="3.30.565.10">
    <property type="entry name" value="Histidine kinase-like ATPase, C-terminal domain"/>
    <property type="match status" value="1"/>
</dbReference>
<dbReference type="Gene3D" id="3.30.450.40">
    <property type="match status" value="3"/>
</dbReference>
<dbReference type="SMART" id="SM00331">
    <property type="entry name" value="PP2C_SIG"/>
    <property type="match status" value="1"/>
</dbReference>
<dbReference type="InterPro" id="IPR013655">
    <property type="entry name" value="PAS_fold_3"/>
</dbReference>
<dbReference type="InterPro" id="IPR052016">
    <property type="entry name" value="Bact_Sigma-Reg"/>
</dbReference>
<sequence length="1173" mass="123905">MVSAVEAEGARRAAEEQVSSLHAATAGLAAAATVPEVGRIVVDLALPVLGAVAGGLAVLSADGERLEAVHQAGDLPADVLDAYASFAVGDVGNPVATAFRERRPVWITSAGDWDAGFAAGEALRRYAAGALCVPLLLGERVTGVLGFIFPVPRLPGDAAERVAESFAAQAALALERTRLQDQERAALADARRLAGELASSRARLEHLVRSSPAVIYCLDARPPFRLTFVSENVRRIHGVSAADLLADPEPFGGRLHPDDAATVAADFRRLLRDGHTVSEYRLRRPDGGWGWTRDEQVVLLDTDGRPVEIVGSLLDITDRKGTEERAEQLQQLTQGLAAALTPEQVAAGALLPTLSVLEAAGAALILRDPDTHPPTMTVAGHAGYSGEDVRPWLHVPLDSSTPAGDAILAGAPRYLGSPEEARDRFPRLLTGPDQRTRAWAALPLRAGREVVGALAVGFDGVREFPAAERRFLETVAAQCALALERARLYGSAAAERERLAAVLSRLPVGVIIAEAPSGRLVLGNAEVERIWRHPFLAAAEVGEYAAYHGFHPGTDRPYTPTDWPIARSLTRGEVVTGEEVDFQRGDGTRGTMMVNSAPILGPAGSVVAAVCTFLDVTDRAEAGRRLDAAYVAEQRARAAAEAATERLGRLQQVTAGLAEALTVEQVAAVMVRGGMSVAGCRSAWIGVLDDSGRNLVALAASYPLRTGVSADRIPLDAASPRAEVTRTGQPVWLPSTAEALERYPGLRSIGMTDGALGVVPLVSHGRPVGAMMLGFPDQRSFDADERALITTLAEQCAQALERAGLHQRAYDVALTLQQSMLPSTLPEVAGLGLAARYRSAVDSLEVGGDWYDVLALPDGRVALAVGDVVGRGLGAATTMGQLRSALAALALSADSPARVLDGLERFARQVEGARLATVAFGVLDPVAGTLRYACAGHPPPLVLRAGGGTEFLEAGRSALLCALPPGPVGQRPEGTARLRPGDRLLLFSDGLVERRRESLDVGLRRLAGHAATVAADHTLDWPDELVHRMLDGAGGDDVALLAATYEPVLRERLPALPERLSGLRRRLRGWLAGIGATDDEVTDVLLASGEAAANVVEHAYPGVPGELVVELRLTAGRELTVRIADTGQWRQVPAPGDRGRGLPLMRAVMESVDVEREEAGTVVTLRRRLAEPA</sequence>
<gene>
    <name evidence="4" type="ORF">AVDCRST_MAG41-944</name>
</gene>
<evidence type="ECO:0000313" key="4">
    <source>
        <dbReference type="EMBL" id="CAA9230919.1"/>
    </source>
</evidence>
<dbReference type="NCBIfam" id="TIGR00229">
    <property type="entry name" value="sensory_box"/>
    <property type="match status" value="1"/>
</dbReference>
<organism evidence="4">
    <name type="scientific">uncultured Mycobacteriales bacterium</name>
    <dbReference type="NCBI Taxonomy" id="581187"/>
    <lineage>
        <taxon>Bacteria</taxon>
        <taxon>Bacillati</taxon>
        <taxon>Actinomycetota</taxon>
        <taxon>Actinomycetes</taxon>
        <taxon>Mycobacteriales</taxon>
        <taxon>environmental samples</taxon>
    </lineage>
</organism>
<evidence type="ECO:0000259" key="3">
    <source>
        <dbReference type="PROSITE" id="PS50113"/>
    </source>
</evidence>
<dbReference type="AlphaFoldDB" id="A0A6J4HTV5"/>
<dbReference type="SUPFAM" id="SSF55781">
    <property type="entry name" value="GAF domain-like"/>
    <property type="match status" value="3"/>
</dbReference>
<dbReference type="Pfam" id="PF07228">
    <property type="entry name" value="SpoIIE"/>
    <property type="match status" value="1"/>
</dbReference>
<dbReference type="InterPro" id="IPR000700">
    <property type="entry name" value="PAS-assoc_C"/>
</dbReference>
<dbReference type="InterPro" id="IPR029016">
    <property type="entry name" value="GAF-like_dom_sf"/>
</dbReference>
<dbReference type="SUPFAM" id="SSF55785">
    <property type="entry name" value="PYP-like sensor domain (PAS domain)"/>
    <property type="match status" value="2"/>
</dbReference>
<dbReference type="SMART" id="SM00091">
    <property type="entry name" value="PAS"/>
    <property type="match status" value="1"/>
</dbReference>
<dbReference type="SMART" id="SM00086">
    <property type="entry name" value="PAC"/>
    <property type="match status" value="2"/>
</dbReference>
<dbReference type="GO" id="GO:0016791">
    <property type="term" value="F:phosphatase activity"/>
    <property type="evidence" value="ECO:0007669"/>
    <property type="project" value="TreeGrafter"/>
</dbReference>
<dbReference type="PANTHER" id="PTHR43156">
    <property type="entry name" value="STAGE II SPORULATION PROTEIN E-RELATED"/>
    <property type="match status" value="1"/>
</dbReference>
<dbReference type="Pfam" id="PF13581">
    <property type="entry name" value="HATPase_c_2"/>
    <property type="match status" value="1"/>
</dbReference>
<dbReference type="Gene3D" id="3.60.40.10">
    <property type="entry name" value="PPM-type phosphatase domain"/>
    <property type="match status" value="1"/>
</dbReference>
<dbReference type="InterPro" id="IPR000014">
    <property type="entry name" value="PAS"/>
</dbReference>
<feature type="domain" description="PAC" evidence="3">
    <location>
        <begin position="576"/>
        <end position="628"/>
    </location>
</feature>
<dbReference type="InterPro" id="IPR001932">
    <property type="entry name" value="PPM-type_phosphatase-like_dom"/>
</dbReference>
<name>A0A6J4HTV5_9ACTN</name>
<dbReference type="InterPro" id="IPR003594">
    <property type="entry name" value="HATPase_dom"/>
</dbReference>
<dbReference type="Pfam" id="PF13185">
    <property type="entry name" value="GAF_2"/>
    <property type="match status" value="3"/>
</dbReference>
<dbReference type="PROSITE" id="PS50113">
    <property type="entry name" value="PAC"/>
    <property type="match status" value="2"/>
</dbReference>
<dbReference type="InterPro" id="IPR036457">
    <property type="entry name" value="PPM-type-like_dom_sf"/>
</dbReference>
<dbReference type="SUPFAM" id="SSF81606">
    <property type="entry name" value="PP2C-like"/>
    <property type="match status" value="1"/>
</dbReference>
<protein>
    <submittedName>
        <fullName evidence="4">Serine phosphatase RsbU, regulator of sigma subunit</fullName>
    </submittedName>
</protein>
<evidence type="ECO:0000259" key="2">
    <source>
        <dbReference type="PROSITE" id="PS50112"/>
    </source>
</evidence>
<dbReference type="InterPro" id="IPR035965">
    <property type="entry name" value="PAS-like_dom_sf"/>
</dbReference>
<feature type="domain" description="PAC" evidence="3">
    <location>
        <begin position="276"/>
        <end position="328"/>
    </location>
</feature>
<dbReference type="SUPFAM" id="SSF55874">
    <property type="entry name" value="ATPase domain of HSP90 chaperone/DNA topoisomerase II/histidine kinase"/>
    <property type="match status" value="1"/>
</dbReference>
<dbReference type="CDD" id="cd00130">
    <property type="entry name" value="PAS"/>
    <property type="match status" value="1"/>
</dbReference>
<dbReference type="EMBL" id="CADCTP010000094">
    <property type="protein sequence ID" value="CAA9230919.1"/>
    <property type="molecule type" value="Genomic_DNA"/>
</dbReference>
<dbReference type="InterPro" id="IPR036890">
    <property type="entry name" value="HATPase_C_sf"/>
</dbReference>